<keyword evidence="6" id="KW-1185">Reference proteome</keyword>
<dbReference type="PANTHER" id="PTHR24366:SF96">
    <property type="entry name" value="LEUCINE RICH REPEAT CONTAINING 53"/>
    <property type="match status" value="1"/>
</dbReference>
<dbReference type="EMBL" id="UYRT01078626">
    <property type="protein sequence ID" value="VDN18915.1"/>
    <property type="molecule type" value="Genomic_DNA"/>
</dbReference>
<name>A0A183DS55_9BILA</name>
<evidence type="ECO:0000313" key="6">
    <source>
        <dbReference type="Proteomes" id="UP000271098"/>
    </source>
</evidence>
<feature type="region of interest" description="Disordered" evidence="3">
    <location>
        <begin position="665"/>
        <end position="727"/>
    </location>
</feature>
<dbReference type="FunFam" id="3.80.10.10:FF:001164">
    <property type="entry name" value="GH01279p"/>
    <property type="match status" value="1"/>
</dbReference>
<evidence type="ECO:0000256" key="1">
    <source>
        <dbReference type="ARBA" id="ARBA00022614"/>
    </source>
</evidence>
<feature type="compositionally biased region" description="Basic and acidic residues" evidence="3">
    <location>
        <begin position="696"/>
        <end position="713"/>
    </location>
</feature>
<dbReference type="Pfam" id="PF13855">
    <property type="entry name" value="LRR_8"/>
    <property type="match status" value="4"/>
</dbReference>
<dbReference type="AlphaFoldDB" id="A0A183DS55"/>
<evidence type="ECO:0000256" key="3">
    <source>
        <dbReference type="SAM" id="MobiDB-lite"/>
    </source>
</evidence>
<dbReference type="PANTHER" id="PTHR24366">
    <property type="entry name" value="IG(IMMUNOGLOBULIN) AND LRR(LEUCINE RICH REPEAT) DOMAINS"/>
    <property type="match status" value="1"/>
</dbReference>
<dbReference type="WBParaSite" id="GPUH_0001156001-mRNA-1">
    <property type="protein sequence ID" value="GPUH_0001156001-mRNA-1"/>
    <property type="gene ID" value="GPUH_0001156001"/>
</dbReference>
<dbReference type="PROSITE" id="PS51450">
    <property type="entry name" value="LRR"/>
    <property type="match status" value="5"/>
</dbReference>
<evidence type="ECO:0000313" key="5">
    <source>
        <dbReference type="EMBL" id="VDN18915.1"/>
    </source>
</evidence>
<dbReference type="Proteomes" id="UP000271098">
    <property type="component" value="Unassembled WGS sequence"/>
</dbReference>
<keyword evidence="4" id="KW-0812">Transmembrane</keyword>
<dbReference type="SMART" id="SM00369">
    <property type="entry name" value="LRR_TYP"/>
    <property type="match status" value="12"/>
</dbReference>
<keyword evidence="1" id="KW-0433">Leucine-rich repeat</keyword>
<gene>
    <name evidence="5" type="ORF">GPUH_LOCUS11546</name>
</gene>
<reference evidence="5 6" key="2">
    <citation type="submission" date="2018-11" db="EMBL/GenBank/DDBJ databases">
        <authorList>
            <consortium name="Pathogen Informatics"/>
        </authorList>
    </citation>
    <scope>NUCLEOTIDE SEQUENCE [LARGE SCALE GENOMIC DNA]</scope>
</reference>
<dbReference type="Gene3D" id="3.80.10.10">
    <property type="entry name" value="Ribonuclease Inhibitor"/>
    <property type="match status" value="3"/>
</dbReference>
<dbReference type="OrthoDB" id="1055097at2759"/>
<reference evidence="7" key="1">
    <citation type="submission" date="2016-06" db="UniProtKB">
        <authorList>
            <consortium name="WormBaseParasite"/>
        </authorList>
    </citation>
    <scope>IDENTIFICATION</scope>
</reference>
<dbReference type="SUPFAM" id="SSF52058">
    <property type="entry name" value="L domain-like"/>
    <property type="match status" value="2"/>
</dbReference>
<feature type="compositionally biased region" description="Polar residues" evidence="3">
    <location>
        <begin position="715"/>
        <end position="725"/>
    </location>
</feature>
<dbReference type="InterPro" id="IPR032675">
    <property type="entry name" value="LRR_dom_sf"/>
</dbReference>
<evidence type="ECO:0000256" key="4">
    <source>
        <dbReference type="SAM" id="Phobius"/>
    </source>
</evidence>
<proteinExistence type="predicted"/>
<accession>A0A183DS55</accession>
<organism evidence="7">
    <name type="scientific">Gongylonema pulchrum</name>
    <dbReference type="NCBI Taxonomy" id="637853"/>
    <lineage>
        <taxon>Eukaryota</taxon>
        <taxon>Metazoa</taxon>
        <taxon>Ecdysozoa</taxon>
        <taxon>Nematoda</taxon>
        <taxon>Chromadorea</taxon>
        <taxon>Rhabditida</taxon>
        <taxon>Spirurina</taxon>
        <taxon>Spiruromorpha</taxon>
        <taxon>Spiruroidea</taxon>
        <taxon>Gongylonematidae</taxon>
        <taxon>Gongylonema</taxon>
    </lineage>
</organism>
<evidence type="ECO:0000256" key="2">
    <source>
        <dbReference type="ARBA" id="ARBA00022737"/>
    </source>
</evidence>
<protein>
    <submittedName>
        <fullName evidence="7">LRRCT domain-containing protein</fullName>
    </submittedName>
</protein>
<evidence type="ECO:0000313" key="7">
    <source>
        <dbReference type="WBParaSite" id="GPUH_0001156001-mRNA-1"/>
    </source>
</evidence>
<keyword evidence="4" id="KW-1133">Transmembrane helix</keyword>
<keyword evidence="2" id="KW-0677">Repeat</keyword>
<keyword evidence="4" id="KW-0472">Membrane</keyword>
<dbReference type="InterPro" id="IPR001611">
    <property type="entry name" value="Leu-rich_rpt"/>
</dbReference>
<dbReference type="InterPro" id="IPR003591">
    <property type="entry name" value="Leu-rich_rpt_typical-subtyp"/>
</dbReference>
<sequence>MPESSCSTNTIFSHYNRRKCYNIADVNATALVHNSDANRCCHNSEEHGDNKVGRRKNQRIVGYYHNDEDNDDEHENDDDDNGCFASWYGGMSEGEPRQRLQHFVVVKWQRQYFKEVSRSDQFVRSFVLFIALCFGVSLSSACPEIISTICRCDDSHHGIVLRCSHSDGAQAVQLLRANQINLGLIQQLELQNSGLHHIPAGFFSGLFIKKLDLSHNSIADIDENGFLGMSSVLQELILHHNNLTRLPAKALVPLSALLRLDLSNNSIGNIEAEDAIPPLSKLYDINLANNRICLIQKNAFDDVKYTVQTINLGKNCLKEVPAPAIRGFKQLMALHLHSNNITALEALSFMNLPLMNLLNLASNLISDVHKQAFLNVPNLRFLYLTGNQITEIRPRQFASFGQLEMVDLTGNQLTKLQAEGFSDLQNIRQLYLGDNRIDTIEPRCFTNSSVIILVLSKNNLKELRKGMFDGLDKMQQLVLKDNQAVIQFIDQNSFYSNPSLAMIDLSNNKLMDIPPSTFLAQINLFLIDLSGNKLLRTPYGAFSRRVKTVLLQENPLVCSERVHMLQQGVGIYVASSADAVCRPNKLPAHNLTNAANSAVGESAAVDSNAKTQLEEKVVSFKTPAIIRPFSTIENEVTKSLNEAEDQSNIERMTPVRPVNALVNAQPVAVPRPSQRPSMGELPELGVRNLGSDSETGVEKHGPRRNDNSRKPEDPGTNNKTGSVDGNQILVEDTKMIQPLPTPFRNRPITYVENMLTTDRTSRKQTVLAPTYIDNNTLTAGWASRNQTVSRVETLPPSIVIADSAQDIDRIGLLPPVPESNQIEAVAVRDAEENGAPSVIIMVCLCTVIVVMCAVFIGLSIARYRRMGIVHGSMTTNSSAAARTNAYVAAQLDMIYGTVQRNRNADGQPWIYAPDANASYYK</sequence>
<feature type="transmembrane region" description="Helical" evidence="4">
    <location>
        <begin position="838"/>
        <end position="861"/>
    </location>
</feature>